<feature type="domain" description="AMMECR1" evidence="1">
    <location>
        <begin position="27"/>
        <end position="202"/>
    </location>
</feature>
<comment type="caution">
    <text evidence="2">The sequence shown here is derived from an EMBL/GenBank/DDBJ whole genome shotgun (WGS) entry which is preliminary data.</text>
</comment>
<dbReference type="PANTHER" id="PTHR13016:SF0">
    <property type="entry name" value="AMME SYNDROME CANDIDATE GENE 1 PROTEIN"/>
    <property type="match status" value="1"/>
</dbReference>
<dbReference type="InterPro" id="IPR027485">
    <property type="entry name" value="AMMECR1_N"/>
</dbReference>
<dbReference type="InterPro" id="IPR023473">
    <property type="entry name" value="AMMECR1"/>
</dbReference>
<dbReference type="InterPro" id="IPR002733">
    <property type="entry name" value="AMMECR1_domain"/>
</dbReference>
<name>A0A2N1PTF1_9BACT</name>
<accession>A0A2N1PTF1</accession>
<dbReference type="PROSITE" id="PS51112">
    <property type="entry name" value="AMMECR1"/>
    <property type="match status" value="1"/>
</dbReference>
<protein>
    <recommendedName>
        <fullName evidence="1">AMMECR1 domain-containing protein</fullName>
    </recommendedName>
</protein>
<reference evidence="2 3" key="1">
    <citation type="journal article" date="2017" name="ISME J.">
        <title>Potential for microbial H2 and metal transformations associated with novel bacteria and archaea in deep terrestrial subsurface sediments.</title>
        <authorList>
            <person name="Hernsdorf A.W."/>
            <person name="Amano Y."/>
            <person name="Miyakawa K."/>
            <person name="Ise K."/>
            <person name="Suzuki Y."/>
            <person name="Anantharaman K."/>
            <person name="Probst A."/>
            <person name="Burstein D."/>
            <person name="Thomas B.C."/>
            <person name="Banfield J.F."/>
        </authorList>
    </citation>
    <scope>NUCLEOTIDE SEQUENCE [LARGE SCALE GENOMIC DNA]</scope>
    <source>
        <strain evidence="2">HGW-Wallbacteria-1</strain>
    </source>
</reference>
<gene>
    <name evidence="2" type="ORF">CVV64_04150</name>
</gene>
<dbReference type="Gene3D" id="3.30.1490.150">
    <property type="entry name" value="Hypothetical protein ph0010, domain 2"/>
    <property type="match status" value="1"/>
</dbReference>
<dbReference type="Gene3D" id="3.30.700.20">
    <property type="entry name" value="Hypothetical protein ph0010, domain 1"/>
    <property type="match status" value="1"/>
</dbReference>
<dbReference type="Pfam" id="PF01871">
    <property type="entry name" value="AMMECR1"/>
    <property type="match status" value="1"/>
</dbReference>
<proteinExistence type="predicted"/>
<dbReference type="NCBIfam" id="TIGR04335">
    <property type="entry name" value="AmmeMemoSam_A"/>
    <property type="match status" value="1"/>
</dbReference>
<dbReference type="EMBL" id="PGXC01000003">
    <property type="protein sequence ID" value="PKK91542.1"/>
    <property type="molecule type" value="Genomic_DNA"/>
</dbReference>
<dbReference type="SUPFAM" id="SSF143447">
    <property type="entry name" value="AMMECR1-like"/>
    <property type="match status" value="1"/>
</dbReference>
<organism evidence="2 3">
    <name type="scientific">Candidatus Wallbacteria bacterium HGW-Wallbacteria-1</name>
    <dbReference type="NCBI Taxonomy" id="2013854"/>
    <lineage>
        <taxon>Bacteria</taxon>
        <taxon>Candidatus Walliibacteriota</taxon>
    </lineage>
</organism>
<evidence type="ECO:0000259" key="1">
    <source>
        <dbReference type="PROSITE" id="PS51112"/>
    </source>
</evidence>
<dbReference type="NCBIfam" id="TIGR00296">
    <property type="entry name" value="TIGR00296 family protein"/>
    <property type="match status" value="1"/>
</dbReference>
<evidence type="ECO:0000313" key="3">
    <source>
        <dbReference type="Proteomes" id="UP000233256"/>
    </source>
</evidence>
<dbReference type="AlphaFoldDB" id="A0A2N1PTF1"/>
<evidence type="ECO:0000313" key="2">
    <source>
        <dbReference type="EMBL" id="PKK91542.1"/>
    </source>
</evidence>
<dbReference type="InterPro" id="IPR036071">
    <property type="entry name" value="AMMECR1_dom_sf"/>
</dbReference>
<dbReference type="Proteomes" id="UP000233256">
    <property type="component" value="Unassembled WGS sequence"/>
</dbReference>
<dbReference type="InterPro" id="IPR027623">
    <property type="entry name" value="AmmeMemoSam_A"/>
</dbReference>
<dbReference type="PANTHER" id="PTHR13016">
    <property type="entry name" value="AMMECR1 HOMOLOG"/>
    <property type="match status" value="1"/>
</dbReference>
<sequence>MDKEHNSGTSLKKEVSSHFIGEPIGKDTETELLSLARKSITSAVREGKKIQLPNLSGEMALHRGAFVTLTRHGQLRGCIGRIAGDTPLGQVVAEYAVLSALEDNRFSPVRTNELDSIKISISVMSPMKEISGPEEFKVGIHGILIQKNGRQAIFLPQVAPEQGWDRDTTLDHLCLKAWLPEKAWKEPDCKFFIYTAQIFGEE</sequence>